<dbReference type="InterPro" id="IPR000086">
    <property type="entry name" value="NUDIX_hydrolase_dom"/>
</dbReference>
<evidence type="ECO:0000259" key="1">
    <source>
        <dbReference type="PROSITE" id="PS51462"/>
    </source>
</evidence>
<evidence type="ECO:0000313" key="2">
    <source>
        <dbReference type="EMBL" id="HFI92813.1"/>
    </source>
</evidence>
<accession>A0A7V2ZN18</accession>
<proteinExistence type="predicted"/>
<dbReference type="InterPro" id="IPR015797">
    <property type="entry name" value="NUDIX_hydrolase-like_dom_sf"/>
</dbReference>
<dbReference type="SUPFAM" id="SSF55811">
    <property type="entry name" value="Nudix"/>
    <property type="match status" value="1"/>
</dbReference>
<dbReference type="CDD" id="cd04672">
    <property type="entry name" value="NUDIX_CDP-Chase_like"/>
    <property type="match status" value="1"/>
</dbReference>
<organism evidence="2">
    <name type="scientific">Ignavibacterium album</name>
    <dbReference type="NCBI Taxonomy" id="591197"/>
    <lineage>
        <taxon>Bacteria</taxon>
        <taxon>Pseudomonadati</taxon>
        <taxon>Ignavibacteriota</taxon>
        <taxon>Ignavibacteria</taxon>
        <taxon>Ignavibacteriales</taxon>
        <taxon>Ignavibacteriaceae</taxon>
        <taxon>Ignavibacterium</taxon>
    </lineage>
</organism>
<dbReference type="PROSITE" id="PS51462">
    <property type="entry name" value="NUDIX"/>
    <property type="match status" value="1"/>
</dbReference>
<name>A0A7V2ZN18_9BACT</name>
<comment type="caution">
    <text evidence="2">The sequence shown here is derived from an EMBL/GenBank/DDBJ whole genome shotgun (WGS) entry which is preliminary data.</text>
</comment>
<dbReference type="Gene3D" id="6.10.250.1120">
    <property type="match status" value="1"/>
</dbReference>
<dbReference type="Gene3D" id="3.90.79.10">
    <property type="entry name" value="Nucleoside Triphosphate Pyrophosphohydrolase"/>
    <property type="match status" value="1"/>
</dbReference>
<reference evidence="2" key="1">
    <citation type="journal article" date="2020" name="mSystems">
        <title>Genome- and Community-Level Interaction Insights into Carbon Utilization and Element Cycling Functions of Hydrothermarchaeota in Hydrothermal Sediment.</title>
        <authorList>
            <person name="Zhou Z."/>
            <person name="Liu Y."/>
            <person name="Xu W."/>
            <person name="Pan J."/>
            <person name="Luo Z.H."/>
            <person name="Li M."/>
        </authorList>
    </citation>
    <scope>NUCLEOTIDE SEQUENCE [LARGE SCALE GENOMIC DNA]</scope>
    <source>
        <strain evidence="2">SpSt-479</strain>
    </source>
</reference>
<gene>
    <name evidence="2" type="ORF">ENS31_14940</name>
</gene>
<dbReference type="Pfam" id="PF00293">
    <property type="entry name" value="NUDIX"/>
    <property type="match status" value="1"/>
</dbReference>
<sequence>MIKTQIKWLEIAREIQQLSQTGLAFATNDYEKKRCTRLTEIVSEIIEHHTQLEKESVQKYLMNHPGYATPKIDVRAAVIKDNQILLVQESTDKCWAMPGGWADVGDIPSQVAIRETKEESGYDVIPKKVIGVFDANRLGGHLELFHAFKIVFLCELIGGEPKTSDETLDVRFFPFDNLPPLSLNRTNEKHIEEIKLHLKDSNRPTYFD</sequence>
<dbReference type="RefSeq" id="WP_304144483.1">
    <property type="nucleotide sequence ID" value="NZ_JAOAIE010000041.1"/>
</dbReference>
<feature type="domain" description="Nudix hydrolase" evidence="1">
    <location>
        <begin position="62"/>
        <end position="197"/>
    </location>
</feature>
<protein>
    <submittedName>
        <fullName evidence="2">NUDIX domain-containing protein</fullName>
    </submittedName>
</protein>
<dbReference type="PANTHER" id="PTHR43736">
    <property type="entry name" value="ADP-RIBOSE PYROPHOSPHATASE"/>
    <property type="match status" value="1"/>
</dbReference>
<dbReference type="Pfam" id="PF12535">
    <property type="entry name" value="Nudix_N"/>
    <property type="match status" value="1"/>
</dbReference>
<dbReference type="AlphaFoldDB" id="A0A7V2ZN18"/>
<dbReference type="EMBL" id="DSUJ01000011">
    <property type="protein sequence ID" value="HFI92813.1"/>
    <property type="molecule type" value="Genomic_DNA"/>
</dbReference>
<dbReference type="PANTHER" id="PTHR43736:SF1">
    <property type="entry name" value="DIHYDRONEOPTERIN TRIPHOSPHATE DIPHOSPHATASE"/>
    <property type="match status" value="1"/>
</dbReference>
<dbReference type="InterPro" id="IPR059176">
    <property type="entry name" value="UDP-X_N"/>
</dbReference>